<gene>
    <name evidence="5" type="ORF">G0U57_010915</name>
</gene>
<dbReference type="Proteomes" id="UP000765507">
    <property type="component" value="Unassembled WGS sequence"/>
</dbReference>
<evidence type="ECO:0000259" key="4">
    <source>
        <dbReference type="PROSITE" id="PS51210"/>
    </source>
</evidence>
<dbReference type="SUPFAM" id="SSF52151">
    <property type="entry name" value="FabD/lysophospholipase-like"/>
    <property type="match status" value="1"/>
</dbReference>
<protein>
    <submittedName>
        <fullName evidence="5">Phospholipase A2 group IVC</fullName>
    </submittedName>
</protein>
<name>A0A8T1SDI8_CHESE</name>
<feature type="domain" description="PLA2c" evidence="4">
    <location>
        <begin position="11"/>
        <end position="374"/>
    </location>
</feature>
<feature type="non-terminal residue" evidence="5">
    <location>
        <position position="374"/>
    </location>
</feature>
<keyword evidence="2 3" id="KW-0443">Lipid metabolism</keyword>
<sequence>MEIWEAMKRSQLRKDNGHVRLSHELSEGEKEATRSRKAKVLESLKRLGIACSKDNMPNIAVLGSGGGLRAMIALQGTLVELKKQVLLDAVMYLCGVSGSTWCMSTLYQEKDWTEKVQVLEECLCRTLSKPEPDIQKEFTIATQAAEDELFSLTNDWASFFIYKTLKQYAKSKLSEHKDASTNGTNPYPIYAAIEANQFKNAGENSPGTWFEFTPHESGFPGLGAFVCTEDLGSKFKDGDLKEKREEKNIGYLQGLWGSAPGSMKEIIKFIIDVLSKKSSQRLRELQKAEFGAGTDCTCAHCRTALLFLELYGHATAGEDCEGVFGQLKEVLEGEKSKNYYKKHFEVHKNWDSMTCEKRMADCAELSRSFEKELG</sequence>
<dbReference type="InterPro" id="IPR002642">
    <property type="entry name" value="LysoPLipase_cat_dom"/>
</dbReference>
<dbReference type="InterPro" id="IPR016035">
    <property type="entry name" value="Acyl_Trfase/lysoPLipase"/>
</dbReference>
<dbReference type="SMART" id="SM00022">
    <property type="entry name" value="PLAc"/>
    <property type="match status" value="1"/>
</dbReference>
<evidence type="ECO:0000313" key="5">
    <source>
        <dbReference type="EMBL" id="KAG6926900.1"/>
    </source>
</evidence>
<dbReference type="OrthoDB" id="270970at2759"/>
<reference evidence="5 6" key="1">
    <citation type="journal article" date="2020" name="G3 (Bethesda)">
        <title>Draft Genome of the Common Snapping Turtle, Chelydra serpentina, a Model for Phenotypic Plasticity in Reptiles.</title>
        <authorList>
            <person name="Das D."/>
            <person name="Singh S.K."/>
            <person name="Bierstedt J."/>
            <person name="Erickson A."/>
            <person name="Galli G.L.J."/>
            <person name="Crossley D.A. 2nd"/>
            <person name="Rhen T."/>
        </authorList>
    </citation>
    <scope>NUCLEOTIDE SEQUENCE [LARGE SCALE GENOMIC DNA]</scope>
    <source>
        <strain evidence="5">KW</strain>
    </source>
</reference>
<dbReference type="Pfam" id="PF01735">
    <property type="entry name" value="PLA2_B"/>
    <property type="match status" value="1"/>
</dbReference>
<dbReference type="GO" id="GO:0046475">
    <property type="term" value="P:glycerophospholipid catabolic process"/>
    <property type="evidence" value="ECO:0007669"/>
    <property type="project" value="TreeGrafter"/>
</dbReference>
<proteinExistence type="predicted"/>
<dbReference type="GO" id="GO:0047498">
    <property type="term" value="F:calcium-dependent phospholipase A2 activity"/>
    <property type="evidence" value="ECO:0007669"/>
    <property type="project" value="TreeGrafter"/>
</dbReference>
<keyword evidence="6" id="KW-1185">Reference proteome</keyword>
<dbReference type="GO" id="GO:0005635">
    <property type="term" value="C:nuclear envelope"/>
    <property type="evidence" value="ECO:0007669"/>
    <property type="project" value="TreeGrafter"/>
</dbReference>
<dbReference type="GO" id="GO:0005544">
    <property type="term" value="F:calcium-dependent phospholipid binding"/>
    <property type="evidence" value="ECO:0007669"/>
    <property type="project" value="TreeGrafter"/>
</dbReference>
<dbReference type="Gene3D" id="3.40.1090.10">
    <property type="entry name" value="Cytosolic phospholipase A2 catalytic domain"/>
    <property type="match status" value="1"/>
</dbReference>
<dbReference type="GO" id="GO:0005654">
    <property type="term" value="C:nucleoplasm"/>
    <property type="evidence" value="ECO:0007669"/>
    <property type="project" value="TreeGrafter"/>
</dbReference>
<dbReference type="PANTHER" id="PTHR10728:SF39">
    <property type="entry name" value="CYTOSOLIC PHOSPHOLIPASE A2 GAMMA"/>
    <property type="match status" value="1"/>
</dbReference>
<dbReference type="GO" id="GO:0005509">
    <property type="term" value="F:calcium ion binding"/>
    <property type="evidence" value="ECO:0007669"/>
    <property type="project" value="TreeGrafter"/>
</dbReference>
<dbReference type="PANTHER" id="PTHR10728">
    <property type="entry name" value="CYTOSOLIC PHOSPHOLIPASE A2"/>
    <property type="match status" value="1"/>
</dbReference>
<accession>A0A8T1SDI8</accession>
<keyword evidence="3" id="KW-0442">Lipid degradation</keyword>
<evidence type="ECO:0000256" key="3">
    <source>
        <dbReference type="PROSITE-ProRule" id="PRU00555"/>
    </source>
</evidence>
<dbReference type="AlphaFoldDB" id="A0A8T1SDI8"/>
<dbReference type="GO" id="GO:0005829">
    <property type="term" value="C:cytosol"/>
    <property type="evidence" value="ECO:0007669"/>
    <property type="project" value="TreeGrafter"/>
</dbReference>
<evidence type="ECO:0000313" key="6">
    <source>
        <dbReference type="Proteomes" id="UP000765507"/>
    </source>
</evidence>
<organism evidence="5 6">
    <name type="scientific">Chelydra serpentina</name>
    <name type="common">Snapping turtle</name>
    <name type="synonym">Testudo serpentina</name>
    <dbReference type="NCBI Taxonomy" id="8475"/>
    <lineage>
        <taxon>Eukaryota</taxon>
        <taxon>Metazoa</taxon>
        <taxon>Chordata</taxon>
        <taxon>Craniata</taxon>
        <taxon>Vertebrata</taxon>
        <taxon>Euteleostomi</taxon>
        <taxon>Archelosauria</taxon>
        <taxon>Testudinata</taxon>
        <taxon>Testudines</taxon>
        <taxon>Cryptodira</taxon>
        <taxon>Durocryptodira</taxon>
        <taxon>Americhelydia</taxon>
        <taxon>Chelydroidea</taxon>
        <taxon>Chelydridae</taxon>
        <taxon>Chelydra</taxon>
    </lineage>
</organism>
<comment type="caution">
    <text evidence="5">The sequence shown here is derived from an EMBL/GenBank/DDBJ whole genome shotgun (WGS) entry which is preliminary data.</text>
</comment>
<dbReference type="EMBL" id="JAHGAV010000291">
    <property type="protein sequence ID" value="KAG6926900.1"/>
    <property type="molecule type" value="Genomic_DNA"/>
</dbReference>
<evidence type="ECO:0000256" key="1">
    <source>
        <dbReference type="ARBA" id="ARBA00022801"/>
    </source>
</evidence>
<keyword evidence="1 3" id="KW-0378">Hydrolase</keyword>
<evidence type="ECO:0000256" key="2">
    <source>
        <dbReference type="ARBA" id="ARBA00023098"/>
    </source>
</evidence>
<dbReference type="PROSITE" id="PS51210">
    <property type="entry name" value="PLA2C"/>
    <property type="match status" value="1"/>
</dbReference>